<protein>
    <submittedName>
        <fullName evidence="1">Uncharacterized protein</fullName>
    </submittedName>
</protein>
<keyword evidence="2" id="KW-1185">Reference proteome</keyword>
<organism evidence="1 2">
    <name type="scientific">Prorocentrum cordatum</name>
    <dbReference type="NCBI Taxonomy" id="2364126"/>
    <lineage>
        <taxon>Eukaryota</taxon>
        <taxon>Sar</taxon>
        <taxon>Alveolata</taxon>
        <taxon>Dinophyceae</taxon>
        <taxon>Prorocentrales</taxon>
        <taxon>Prorocentraceae</taxon>
        <taxon>Prorocentrum</taxon>
    </lineage>
</organism>
<dbReference type="EMBL" id="CAUYUJ010004689">
    <property type="protein sequence ID" value="CAK0810562.1"/>
    <property type="molecule type" value="Genomic_DNA"/>
</dbReference>
<feature type="non-terminal residue" evidence="1">
    <location>
        <position position="50"/>
    </location>
</feature>
<dbReference type="Proteomes" id="UP001189429">
    <property type="component" value="Unassembled WGS sequence"/>
</dbReference>
<gene>
    <name evidence="1" type="ORF">PCOR1329_LOCUS15489</name>
</gene>
<name>A0ABN9QW65_9DINO</name>
<proteinExistence type="predicted"/>
<accession>A0ABN9QW65</accession>
<comment type="caution">
    <text evidence="1">The sequence shown here is derived from an EMBL/GenBank/DDBJ whole genome shotgun (WGS) entry which is preliminary data.</text>
</comment>
<evidence type="ECO:0000313" key="1">
    <source>
        <dbReference type="EMBL" id="CAK0810562.1"/>
    </source>
</evidence>
<reference evidence="1" key="1">
    <citation type="submission" date="2023-10" db="EMBL/GenBank/DDBJ databases">
        <authorList>
            <person name="Chen Y."/>
            <person name="Shah S."/>
            <person name="Dougan E. K."/>
            <person name="Thang M."/>
            <person name="Chan C."/>
        </authorList>
    </citation>
    <scope>NUCLEOTIDE SEQUENCE [LARGE SCALE GENOMIC DNA]</scope>
</reference>
<sequence>MAYARRSLSARMKDFLRGWVVAGLPPNLKKRALVLAMIDDRAELNSEFSE</sequence>
<evidence type="ECO:0000313" key="2">
    <source>
        <dbReference type="Proteomes" id="UP001189429"/>
    </source>
</evidence>